<protein>
    <submittedName>
        <fullName evidence="2">CubicO group peptidase (Beta-lactamase class C family)</fullName>
    </submittedName>
</protein>
<dbReference type="Pfam" id="PF00144">
    <property type="entry name" value="Beta-lactamase"/>
    <property type="match status" value="1"/>
</dbReference>
<evidence type="ECO:0000313" key="2">
    <source>
        <dbReference type="EMBL" id="MBB4680233.1"/>
    </source>
</evidence>
<dbReference type="EMBL" id="JACHMH010000001">
    <property type="protein sequence ID" value="MBB4680233.1"/>
    <property type="molecule type" value="Genomic_DNA"/>
</dbReference>
<dbReference type="RefSeq" id="WP_312988469.1">
    <property type="nucleotide sequence ID" value="NZ_BAAAUI010000009.1"/>
</dbReference>
<keyword evidence="3" id="KW-1185">Reference proteome</keyword>
<organism evidence="2 3">
    <name type="scientific">Crossiella cryophila</name>
    <dbReference type="NCBI Taxonomy" id="43355"/>
    <lineage>
        <taxon>Bacteria</taxon>
        <taxon>Bacillati</taxon>
        <taxon>Actinomycetota</taxon>
        <taxon>Actinomycetes</taxon>
        <taxon>Pseudonocardiales</taxon>
        <taxon>Pseudonocardiaceae</taxon>
        <taxon>Crossiella</taxon>
    </lineage>
</organism>
<dbReference type="PANTHER" id="PTHR46825">
    <property type="entry name" value="D-ALANYL-D-ALANINE-CARBOXYPEPTIDASE/ENDOPEPTIDASE AMPH"/>
    <property type="match status" value="1"/>
</dbReference>
<dbReference type="InterPro" id="IPR001466">
    <property type="entry name" value="Beta-lactam-related"/>
</dbReference>
<comment type="caution">
    <text evidence="2">The sequence shown here is derived from an EMBL/GenBank/DDBJ whole genome shotgun (WGS) entry which is preliminary data.</text>
</comment>
<dbReference type="PANTHER" id="PTHR46825:SF9">
    <property type="entry name" value="BETA-LACTAMASE-RELATED DOMAIN-CONTAINING PROTEIN"/>
    <property type="match status" value="1"/>
</dbReference>
<proteinExistence type="predicted"/>
<name>A0A7W7CFI3_9PSEU</name>
<accession>A0A7W7CFI3</accession>
<feature type="domain" description="Beta-lactamase-related" evidence="1">
    <location>
        <begin position="13"/>
        <end position="311"/>
    </location>
</feature>
<dbReference type="Proteomes" id="UP000533598">
    <property type="component" value="Unassembled WGS sequence"/>
</dbReference>
<gene>
    <name evidence="2" type="ORF">HNR67_006351</name>
</gene>
<dbReference type="SUPFAM" id="SSF56601">
    <property type="entry name" value="beta-lactamase/transpeptidase-like"/>
    <property type="match status" value="1"/>
</dbReference>
<reference evidence="2 3" key="1">
    <citation type="submission" date="2020-08" db="EMBL/GenBank/DDBJ databases">
        <title>Sequencing the genomes of 1000 actinobacteria strains.</title>
        <authorList>
            <person name="Klenk H.-P."/>
        </authorList>
    </citation>
    <scope>NUCLEOTIDE SEQUENCE [LARGE SCALE GENOMIC DNA]</scope>
    <source>
        <strain evidence="2 3">DSM 44230</strain>
    </source>
</reference>
<evidence type="ECO:0000259" key="1">
    <source>
        <dbReference type="Pfam" id="PF00144"/>
    </source>
</evidence>
<evidence type="ECO:0000313" key="3">
    <source>
        <dbReference type="Proteomes" id="UP000533598"/>
    </source>
</evidence>
<dbReference type="AlphaFoldDB" id="A0A7W7CFI3"/>
<dbReference type="InterPro" id="IPR012338">
    <property type="entry name" value="Beta-lactam/transpept-like"/>
</dbReference>
<dbReference type="Gene3D" id="3.40.710.10">
    <property type="entry name" value="DD-peptidase/beta-lactamase superfamily"/>
    <property type="match status" value="1"/>
</dbReference>
<sequence>MINGDRELAQRAQELLGRRHPVFAVATVRPGTTSVACVGAELTADFEIGSISKGVTGLLYADALDREQIASATTLGDLLPLGQAPAAALTLAAVSTHHSGLPRLAATGSTLRKSIALWRHGTNPYGETLNELLACLDRVQPGKPRFRYSNLGYELLGHALARAARTSYPDLLRRRVTEPLGLERFYVPATPYEIRTGAVAGRSRSGRPRAPWTGEAVGPAGGIRASIQDMAKLTAALLDGSAPGMAALDPVTDLAGPRVRIGAAWFTQLHQDREVTWHNGGTGGFRSWLGLDRAAATGVVLLSATAASVDRAGLSLLSRLSS</sequence>
<dbReference type="InterPro" id="IPR050491">
    <property type="entry name" value="AmpC-like"/>
</dbReference>